<organism evidence="3 4">
    <name type="scientific">Clostridium muellerianum</name>
    <dbReference type="NCBI Taxonomy" id="2716538"/>
    <lineage>
        <taxon>Bacteria</taxon>
        <taxon>Bacillati</taxon>
        <taxon>Bacillota</taxon>
        <taxon>Clostridia</taxon>
        <taxon>Eubacteriales</taxon>
        <taxon>Clostridiaceae</taxon>
        <taxon>Clostridium</taxon>
    </lineage>
</organism>
<comment type="caution">
    <text evidence="3">The sequence shown here is derived from an EMBL/GenBank/DDBJ whole genome shotgun (WGS) entry which is preliminary data.</text>
</comment>
<name>A0A7Y0EJM9_9CLOT</name>
<keyword evidence="1" id="KW-1133">Transmembrane helix</keyword>
<gene>
    <name evidence="3" type="ORF">HBE96_13425</name>
</gene>
<feature type="transmembrane region" description="Helical" evidence="1">
    <location>
        <begin position="44"/>
        <end position="64"/>
    </location>
</feature>
<accession>A0A7Y0EJM9</accession>
<dbReference type="PANTHER" id="PTHR34473">
    <property type="entry name" value="UPF0699 TRANSMEMBRANE PROTEIN YDBS"/>
    <property type="match status" value="1"/>
</dbReference>
<protein>
    <submittedName>
        <fullName evidence="3">PH domain-containing protein</fullName>
    </submittedName>
</protein>
<evidence type="ECO:0000256" key="1">
    <source>
        <dbReference type="SAM" id="Phobius"/>
    </source>
</evidence>
<reference evidence="3 4" key="2">
    <citation type="submission" date="2020-06" db="EMBL/GenBank/DDBJ databases">
        <title>Complete Genome Sequence of Clostridium muelleri sp. nov. P21T, an Acid-Alcohol Producing Acetogen Isolated from Old Hay.</title>
        <authorList>
            <person name="Duncan K.E."/>
            <person name="Tanner R.S."/>
        </authorList>
    </citation>
    <scope>NUCLEOTIDE SEQUENCE [LARGE SCALE GENOMIC DNA]</scope>
    <source>
        <strain evidence="3 4">P21</strain>
    </source>
</reference>
<feature type="domain" description="YdbS-like PH" evidence="2">
    <location>
        <begin position="69"/>
        <end position="134"/>
    </location>
</feature>
<dbReference type="Pfam" id="PF03703">
    <property type="entry name" value="bPH_2"/>
    <property type="match status" value="1"/>
</dbReference>
<proteinExistence type="predicted"/>
<evidence type="ECO:0000313" key="3">
    <source>
        <dbReference type="EMBL" id="NMM63655.1"/>
    </source>
</evidence>
<dbReference type="EMBL" id="JABBNI010000025">
    <property type="protein sequence ID" value="NMM63655.1"/>
    <property type="molecule type" value="Genomic_DNA"/>
</dbReference>
<sequence>MEQEHKISRDAVKVFRIKEFIWVVVITLIFIAFLKFLPHFKFKNIVSGIFIAVIVLSFISALIFPKVEYKNWSYYMEKDKVVLKYGVFVIETVVIPIKRIQYVDTSTGPILSRFGLTNLAIYTAGGKYEIPSLVNDIAKELQSVITSSVVRSLNEDEV</sequence>
<evidence type="ECO:0000259" key="2">
    <source>
        <dbReference type="Pfam" id="PF03703"/>
    </source>
</evidence>
<dbReference type="Proteomes" id="UP000537131">
    <property type="component" value="Unassembled WGS sequence"/>
</dbReference>
<keyword evidence="1" id="KW-0812">Transmembrane</keyword>
<keyword evidence="1" id="KW-0472">Membrane</keyword>
<dbReference type="RefSeq" id="WP_169298247.1">
    <property type="nucleotide sequence ID" value="NZ_JABBNI010000025.1"/>
</dbReference>
<keyword evidence="4" id="KW-1185">Reference proteome</keyword>
<reference evidence="3 4" key="1">
    <citation type="submission" date="2020-04" db="EMBL/GenBank/DDBJ databases">
        <authorList>
            <person name="Doyle D.A."/>
        </authorList>
    </citation>
    <scope>NUCLEOTIDE SEQUENCE [LARGE SCALE GENOMIC DNA]</scope>
    <source>
        <strain evidence="3 4">P21</strain>
    </source>
</reference>
<evidence type="ECO:0000313" key="4">
    <source>
        <dbReference type="Proteomes" id="UP000537131"/>
    </source>
</evidence>
<dbReference type="PANTHER" id="PTHR34473:SF2">
    <property type="entry name" value="UPF0699 TRANSMEMBRANE PROTEIN YDBT"/>
    <property type="match status" value="1"/>
</dbReference>
<dbReference type="InterPro" id="IPR005182">
    <property type="entry name" value="YdbS-like_PH"/>
</dbReference>
<dbReference type="AlphaFoldDB" id="A0A7Y0EJM9"/>
<feature type="transmembrane region" description="Helical" evidence="1">
    <location>
        <begin position="20"/>
        <end position="38"/>
    </location>
</feature>